<evidence type="ECO:0000256" key="1">
    <source>
        <dbReference type="SAM" id="MobiDB-lite"/>
    </source>
</evidence>
<dbReference type="Proteomes" id="UP001392437">
    <property type="component" value="Unassembled WGS sequence"/>
</dbReference>
<reference evidence="2 3" key="1">
    <citation type="submission" date="2023-01" db="EMBL/GenBank/DDBJ databases">
        <title>Analysis of 21 Apiospora genomes using comparative genomics revels a genus with tremendous synthesis potential of carbohydrate active enzymes and secondary metabolites.</title>
        <authorList>
            <person name="Sorensen T."/>
        </authorList>
    </citation>
    <scope>NUCLEOTIDE SEQUENCE [LARGE SCALE GENOMIC DNA]</scope>
    <source>
        <strain evidence="2 3">CBS 117206</strain>
    </source>
</reference>
<keyword evidence="3" id="KW-1185">Reference proteome</keyword>
<name>A0AAW0QIF1_9PEZI</name>
<protein>
    <submittedName>
        <fullName evidence="2">Uncharacterized protein</fullName>
    </submittedName>
</protein>
<sequence length="211" mass="23568">MAGTSQSSSSSDGLGSSSNNDSSSSSSSFKLLCQYLNYEDDARSRNQVYLTLRSAYIRPFFEEYAQDYLMEAEYVEDIGLEALLAWCKRKDAFRTKKYTGSLATTTSRSSKKSSNRHPPASTAAAKKAGWSALDHAARFIVQVLQFSWKTPGGYWSLGRCDLDKVSDSDSEDGTEFWQAWLVLRYLQSEWEAENLEGGGAEGSRDMFRSLL</sequence>
<evidence type="ECO:0000313" key="3">
    <source>
        <dbReference type="Proteomes" id="UP001392437"/>
    </source>
</evidence>
<gene>
    <name evidence="2" type="ORF">PG999_009141</name>
</gene>
<proteinExistence type="predicted"/>
<dbReference type="AlphaFoldDB" id="A0AAW0QIF1"/>
<feature type="region of interest" description="Disordered" evidence="1">
    <location>
        <begin position="1"/>
        <end position="26"/>
    </location>
</feature>
<dbReference type="EMBL" id="JAQQWP010000008">
    <property type="protein sequence ID" value="KAK8105782.1"/>
    <property type="molecule type" value="Genomic_DNA"/>
</dbReference>
<organism evidence="2 3">
    <name type="scientific">Apiospora kogelbergensis</name>
    <dbReference type="NCBI Taxonomy" id="1337665"/>
    <lineage>
        <taxon>Eukaryota</taxon>
        <taxon>Fungi</taxon>
        <taxon>Dikarya</taxon>
        <taxon>Ascomycota</taxon>
        <taxon>Pezizomycotina</taxon>
        <taxon>Sordariomycetes</taxon>
        <taxon>Xylariomycetidae</taxon>
        <taxon>Amphisphaeriales</taxon>
        <taxon>Apiosporaceae</taxon>
        <taxon>Apiospora</taxon>
    </lineage>
</organism>
<evidence type="ECO:0000313" key="2">
    <source>
        <dbReference type="EMBL" id="KAK8105782.1"/>
    </source>
</evidence>
<comment type="caution">
    <text evidence="2">The sequence shown here is derived from an EMBL/GenBank/DDBJ whole genome shotgun (WGS) entry which is preliminary data.</text>
</comment>
<accession>A0AAW0QIF1</accession>